<name>W2Y9Q7_PHYNI</name>
<reference evidence="1 2" key="1">
    <citation type="submission" date="2013-11" db="EMBL/GenBank/DDBJ databases">
        <title>The Genome Sequence of Phytophthora parasitica P10297.</title>
        <authorList>
            <consortium name="The Broad Institute Genomics Platform"/>
            <person name="Russ C."/>
            <person name="Tyler B."/>
            <person name="Panabieres F."/>
            <person name="Shan W."/>
            <person name="Tripathy S."/>
            <person name="Grunwald N."/>
            <person name="Machado M."/>
            <person name="Johnson C.S."/>
            <person name="Walker B."/>
            <person name="Young S.K."/>
            <person name="Zeng Q."/>
            <person name="Gargeya S."/>
            <person name="Fitzgerald M."/>
            <person name="Haas B."/>
            <person name="Abouelleil A."/>
            <person name="Allen A.W."/>
            <person name="Alvarado L."/>
            <person name="Arachchi H.M."/>
            <person name="Berlin A.M."/>
            <person name="Chapman S.B."/>
            <person name="Gainer-Dewar J."/>
            <person name="Goldberg J."/>
            <person name="Griggs A."/>
            <person name="Gujja S."/>
            <person name="Hansen M."/>
            <person name="Howarth C."/>
            <person name="Imamovic A."/>
            <person name="Ireland A."/>
            <person name="Larimer J."/>
            <person name="McCowan C."/>
            <person name="Murphy C."/>
            <person name="Pearson M."/>
            <person name="Poon T.W."/>
            <person name="Priest M."/>
            <person name="Roberts A."/>
            <person name="Saif S."/>
            <person name="Shea T."/>
            <person name="Sisk P."/>
            <person name="Sykes S."/>
            <person name="Wortman J."/>
            <person name="Nusbaum C."/>
            <person name="Birren B."/>
        </authorList>
    </citation>
    <scope>NUCLEOTIDE SEQUENCE [LARGE SCALE GENOMIC DNA]</scope>
    <source>
        <strain evidence="1 2">P10297</strain>
    </source>
</reference>
<dbReference type="AlphaFoldDB" id="W2Y9Q7"/>
<proteinExistence type="predicted"/>
<protein>
    <submittedName>
        <fullName evidence="1">Uncharacterized protein</fullName>
    </submittedName>
</protein>
<evidence type="ECO:0000313" key="2">
    <source>
        <dbReference type="Proteomes" id="UP000018948"/>
    </source>
</evidence>
<dbReference type="Proteomes" id="UP000018948">
    <property type="component" value="Unassembled WGS sequence"/>
</dbReference>
<gene>
    <name evidence="1" type="ORF">F442_19375</name>
</gene>
<sequence>MCLSVVARVLIGIRTSVGLAGQYLARILTDIILRSDLHGCIETRFAGLSLAGAQTRAATRVRRDDTDIIPRRTVGIHRDFGHCNMKQEVSINIRWAHPDGTAYK</sequence>
<accession>W2Y9Q7</accession>
<organism evidence="1 2">
    <name type="scientific">Phytophthora nicotianae P10297</name>
    <dbReference type="NCBI Taxonomy" id="1317064"/>
    <lineage>
        <taxon>Eukaryota</taxon>
        <taxon>Sar</taxon>
        <taxon>Stramenopiles</taxon>
        <taxon>Oomycota</taxon>
        <taxon>Peronosporomycetes</taxon>
        <taxon>Peronosporales</taxon>
        <taxon>Peronosporaceae</taxon>
        <taxon>Phytophthora</taxon>
    </lineage>
</organism>
<comment type="caution">
    <text evidence="1">The sequence shown here is derived from an EMBL/GenBank/DDBJ whole genome shotgun (WGS) entry which is preliminary data.</text>
</comment>
<evidence type="ECO:0000313" key="1">
    <source>
        <dbReference type="EMBL" id="ETP31785.1"/>
    </source>
</evidence>
<dbReference type="EMBL" id="ANIY01004051">
    <property type="protein sequence ID" value="ETP31785.1"/>
    <property type="molecule type" value="Genomic_DNA"/>
</dbReference>